<comment type="caution">
    <text evidence="2">The sequence shown here is derived from an EMBL/GenBank/DDBJ whole genome shotgun (WGS) entry which is preliminary data.</text>
</comment>
<protein>
    <submittedName>
        <fullName evidence="2">Transposase</fullName>
    </submittedName>
</protein>
<dbReference type="InterPro" id="IPR002525">
    <property type="entry name" value="Transp_IS110-like_N"/>
</dbReference>
<reference evidence="2 3" key="1">
    <citation type="submission" date="2020-08" db="EMBL/GenBank/DDBJ databases">
        <title>Genomic Encyclopedia of Type Strains, Phase IV (KMG-V): Genome sequencing to study the core and pangenomes of soil and plant-associated prokaryotes.</title>
        <authorList>
            <person name="Whitman W."/>
        </authorList>
    </citation>
    <scope>NUCLEOTIDE SEQUENCE [LARGE SCALE GENOMIC DNA]</scope>
    <source>
        <strain evidence="2 3">SRMrh-85</strain>
    </source>
</reference>
<gene>
    <name evidence="2" type="ORF">FHX59_006772</name>
</gene>
<evidence type="ECO:0000313" key="2">
    <source>
        <dbReference type="EMBL" id="MBB2932291.1"/>
    </source>
</evidence>
<name>A0ABR6FY03_9BURK</name>
<keyword evidence="3" id="KW-1185">Reference proteome</keyword>
<organism evidence="2 3">
    <name type="scientific">Paraburkholderia silvatlantica</name>
    <dbReference type="NCBI Taxonomy" id="321895"/>
    <lineage>
        <taxon>Bacteria</taxon>
        <taxon>Pseudomonadati</taxon>
        <taxon>Pseudomonadota</taxon>
        <taxon>Betaproteobacteria</taxon>
        <taxon>Burkholderiales</taxon>
        <taxon>Burkholderiaceae</taxon>
        <taxon>Paraburkholderia</taxon>
    </lineage>
</organism>
<dbReference type="PANTHER" id="PTHR33055:SF3">
    <property type="entry name" value="PUTATIVE TRANSPOSASE FOR IS117-RELATED"/>
    <property type="match status" value="1"/>
</dbReference>
<dbReference type="Proteomes" id="UP000533533">
    <property type="component" value="Unassembled WGS sequence"/>
</dbReference>
<feature type="domain" description="Transposase IS110-like N-terminal" evidence="1">
    <location>
        <begin position="6"/>
        <end position="116"/>
    </location>
</feature>
<evidence type="ECO:0000259" key="1">
    <source>
        <dbReference type="Pfam" id="PF01548"/>
    </source>
</evidence>
<sequence length="166" mass="17792">MPIVTIGIDFAKNVFAVHGVDETGKAMLIKPRVPRDQLVALISQLPACLIGMEACSGAHHWARVFQQHGRTVKLMAPNLVAPYRMSGKRGKNDAADAAAICEAVMRPSMRFVPLKGRTSAGDALPASDTTGFRRREDCDLQPVARPALGIRCSAATEPGDVAQAHH</sequence>
<accession>A0ABR6FY03</accession>
<evidence type="ECO:0000313" key="3">
    <source>
        <dbReference type="Proteomes" id="UP000533533"/>
    </source>
</evidence>
<dbReference type="Pfam" id="PF01548">
    <property type="entry name" value="DEDD_Tnp_IS110"/>
    <property type="match status" value="1"/>
</dbReference>
<proteinExistence type="predicted"/>
<dbReference type="EMBL" id="JACHVZ010000025">
    <property type="protein sequence ID" value="MBB2932291.1"/>
    <property type="molecule type" value="Genomic_DNA"/>
</dbReference>
<dbReference type="PANTHER" id="PTHR33055">
    <property type="entry name" value="TRANSPOSASE FOR INSERTION SEQUENCE ELEMENT IS1111A"/>
    <property type="match status" value="1"/>
</dbReference>
<dbReference type="InterPro" id="IPR047650">
    <property type="entry name" value="Transpos_IS110"/>
</dbReference>